<keyword evidence="1" id="KW-0732">Signal</keyword>
<dbReference type="SUPFAM" id="SSF48208">
    <property type="entry name" value="Six-hairpin glycosidases"/>
    <property type="match status" value="1"/>
</dbReference>
<gene>
    <name evidence="2" type="ORF">THTE_3043</name>
</gene>
<dbReference type="KEGG" id="ttf:THTE_3043"/>
<dbReference type="Proteomes" id="UP000215086">
    <property type="component" value="Chromosome"/>
</dbReference>
<evidence type="ECO:0000313" key="2">
    <source>
        <dbReference type="EMBL" id="ASV75645.1"/>
    </source>
</evidence>
<accession>A0A286RI66</accession>
<feature type="chain" id="PRO_5012922493" evidence="1">
    <location>
        <begin position="30"/>
        <end position="723"/>
    </location>
</feature>
<evidence type="ECO:0000313" key="3">
    <source>
        <dbReference type="Proteomes" id="UP000215086"/>
    </source>
</evidence>
<feature type="signal peptide" evidence="1">
    <location>
        <begin position="1"/>
        <end position="29"/>
    </location>
</feature>
<sequence length="723" mass="82260">MIKVRSKLPFRCVPVAFFVLCFAAHTVTAEQVTPGEGEQKLIAEQALQDEDATQVYAGVRYVWLGRHQIEVTITAPDRLRQDVLIRLTAGAKNDRRTFLVRWQDKQGAVKDQPVEYGGYDGFRPLDLPVPKELRPPVTVRFLGTGARQGFFSRIAVVAGDAKGVVNGSSVAMKVSLIPAAPPGPVDGGFAATYPEFARLWQESVNPAEDLAADNPERTFRLAARHGRQAHEMFFRCRKYMEGWLAQADPKTGLIPRNLIASRDIWNPEDAAADNYPFLVLTAFVTDKPLFEGRMLEMLRTETRLTSRLDAIPDAWSFSKQGFVRSEPNLAALIFGGSEYVKDGLLPLTEYLGPSPWLERLIAIENAIWKHAPLSTPFGPIPSDNVEVNGEQLQVLSRLYWLTGEKRYLEWAERLGDYYLLGSNHPTRHFRDLRLRDHGCEIVSGLCELYVAVSFAHPEKADAYRAPIHEMCDRILEVGCDARGMMYNVIQPQVGTHDSGICDTWGYNYNGIYSVYLIDKTPQYREAVRRVLSHLRDDVGDYHWGSADEYADSLEGAINLYNREPIPSAAEWIDRKIHDMWKPQRPDGIIEGWHGDGNVARTALMYAFWKTQGLRAEPWREDIRLGAVFQKGQLHVSLTVDRPWTGRLLFDRPRHKHFFHLPVDYPRINQFPEWFTVDESESLVVEDLMRKDRLVISAQKAWSGLEVDLPGPGEYRWIVTKQDR</sequence>
<dbReference type="AlphaFoldDB" id="A0A286RI66"/>
<dbReference type="GO" id="GO:0005975">
    <property type="term" value="P:carbohydrate metabolic process"/>
    <property type="evidence" value="ECO:0007669"/>
    <property type="project" value="InterPro"/>
</dbReference>
<organism evidence="2 3">
    <name type="scientific">Thermogutta terrifontis</name>
    <dbReference type="NCBI Taxonomy" id="1331910"/>
    <lineage>
        <taxon>Bacteria</taxon>
        <taxon>Pseudomonadati</taxon>
        <taxon>Planctomycetota</taxon>
        <taxon>Planctomycetia</taxon>
        <taxon>Pirellulales</taxon>
        <taxon>Thermoguttaceae</taxon>
        <taxon>Thermogutta</taxon>
    </lineage>
</organism>
<proteinExistence type="predicted"/>
<dbReference type="OrthoDB" id="908131at2"/>
<protein>
    <submittedName>
        <fullName evidence="2">Uncharacterized protein</fullName>
    </submittedName>
</protein>
<evidence type="ECO:0000256" key="1">
    <source>
        <dbReference type="SAM" id="SignalP"/>
    </source>
</evidence>
<dbReference type="InterPro" id="IPR008928">
    <property type="entry name" value="6-hairpin_glycosidase_sf"/>
</dbReference>
<dbReference type="RefSeq" id="WP_095415643.1">
    <property type="nucleotide sequence ID" value="NZ_CP018477.1"/>
</dbReference>
<name>A0A286RI66_9BACT</name>
<keyword evidence="3" id="KW-1185">Reference proteome</keyword>
<reference evidence="2 3" key="1">
    <citation type="journal article" name="Front. Microbiol.">
        <title>Sugar Metabolism of the First Thermophilic Planctomycete Thermogutta terrifontis: Comparative Genomic and Transcriptomic Approaches.</title>
        <authorList>
            <person name="Elcheninov A.G."/>
            <person name="Menzel P."/>
            <person name="Gudbergsdottir S.R."/>
            <person name="Slesarev A.I."/>
            <person name="Kadnikov V.V."/>
            <person name="Krogh A."/>
            <person name="Bonch-Osmolovskaya E.A."/>
            <person name="Peng X."/>
            <person name="Kublanov I.V."/>
        </authorList>
    </citation>
    <scope>NUCLEOTIDE SEQUENCE [LARGE SCALE GENOMIC DNA]</scope>
    <source>
        <strain evidence="2 3">R1</strain>
    </source>
</reference>
<dbReference type="EMBL" id="CP018477">
    <property type="protein sequence ID" value="ASV75645.1"/>
    <property type="molecule type" value="Genomic_DNA"/>
</dbReference>